<feature type="transmembrane region" description="Helical" evidence="5">
    <location>
        <begin position="82"/>
        <end position="105"/>
    </location>
</feature>
<dbReference type="AlphaFoldDB" id="A0AAD2H8I6"/>
<evidence type="ECO:0000256" key="5">
    <source>
        <dbReference type="SAM" id="Phobius"/>
    </source>
</evidence>
<evidence type="ECO:0000256" key="4">
    <source>
        <dbReference type="ARBA" id="ARBA00023136"/>
    </source>
</evidence>
<comment type="caution">
    <text evidence="6">The sequence shown here is derived from an EMBL/GenBank/DDBJ whole genome shotgun (WGS) entry which is preliminary data.</text>
</comment>
<name>A0AAD2H8I6_9AGAR</name>
<organism evidence="6 7">
    <name type="scientific">Mycena citricolor</name>
    <dbReference type="NCBI Taxonomy" id="2018698"/>
    <lineage>
        <taxon>Eukaryota</taxon>
        <taxon>Fungi</taxon>
        <taxon>Dikarya</taxon>
        <taxon>Basidiomycota</taxon>
        <taxon>Agaricomycotina</taxon>
        <taxon>Agaricomycetes</taxon>
        <taxon>Agaricomycetidae</taxon>
        <taxon>Agaricales</taxon>
        <taxon>Marasmiineae</taxon>
        <taxon>Mycenaceae</taxon>
        <taxon>Mycena</taxon>
    </lineage>
</organism>
<keyword evidence="7" id="KW-1185">Reference proteome</keyword>
<dbReference type="EMBL" id="CAVNYO010000170">
    <property type="protein sequence ID" value="CAK5271356.1"/>
    <property type="molecule type" value="Genomic_DNA"/>
</dbReference>
<keyword evidence="4 5" id="KW-0472">Membrane</keyword>
<dbReference type="PANTHER" id="PTHR46283">
    <property type="entry name" value="E3 UBIQUITIN-PROTEIN LIGASE MARCH5"/>
    <property type="match status" value="1"/>
</dbReference>
<keyword evidence="2 5" id="KW-0812">Transmembrane</keyword>
<evidence type="ECO:0000256" key="3">
    <source>
        <dbReference type="ARBA" id="ARBA00022989"/>
    </source>
</evidence>
<evidence type="ECO:0000313" key="6">
    <source>
        <dbReference type="EMBL" id="CAK5271356.1"/>
    </source>
</evidence>
<dbReference type="GO" id="GO:0016020">
    <property type="term" value="C:membrane"/>
    <property type="evidence" value="ECO:0007669"/>
    <property type="project" value="UniProtKB-SubCell"/>
</dbReference>
<feature type="transmembrane region" description="Helical" evidence="5">
    <location>
        <begin position="227"/>
        <end position="246"/>
    </location>
</feature>
<keyword evidence="3 5" id="KW-1133">Transmembrane helix</keyword>
<protein>
    <submittedName>
        <fullName evidence="6">Uncharacterized protein</fullName>
    </submittedName>
</protein>
<comment type="subcellular location">
    <subcellularLocation>
        <location evidence="1">Membrane</location>
        <topology evidence="1">Multi-pass membrane protein</topology>
    </subcellularLocation>
</comment>
<proteinExistence type="predicted"/>
<evidence type="ECO:0000313" key="7">
    <source>
        <dbReference type="Proteomes" id="UP001295794"/>
    </source>
</evidence>
<evidence type="ECO:0000256" key="2">
    <source>
        <dbReference type="ARBA" id="ARBA00022692"/>
    </source>
</evidence>
<reference evidence="6" key="1">
    <citation type="submission" date="2023-11" db="EMBL/GenBank/DDBJ databases">
        <authorList>
            <person name="De Vega J J."/>
            <person name="De Vega J J."/>
        </authorList>
    </citation>
    <scope>NUCLEOTIDE SEQUENCE</scope>
</reference>
<sequence>MVSMQQGSISSVERFIAPIFSTGLGHCETTSATSKSFLVVVTCDSDVCRTFDLLLGEDSSQWSLVAKLHMVMIPTGLIMTRLGLGHITAVTLGSWPTFAFIPAVMHQSKSLDLTHSSLTGEGAKLPWPPSPFVFGFILLPLCQRFYRHYFNKFSNWVLNANPAAGPARRRQPGLRGLLQGILDDMERAAEARAAQQPNEDNDRADIQVEVEGEPAVLSVDIRKACRLVGGALLSPLIASAMGKLLLRISSYFPLLRRFLAIRPTSTGFLPAPFLRRYSPTEIWRRVTDPTIKDGKLDLTQTLKFVSRAVWGDMRKLDECDPVWWRNSIGFGIFIMTKDLLQLLHVWLSKREVASRRVKSWDFSAVDPRELDLIRPSVRADLTMPGAL</sequence>
<evidence type="ECO:0000256" key="1">
    <source>
        <dbReference type="ARBA" id="ARBA00004141"/>
    </source>
</evidence>
<feature type="transmembrane region" description="Helical" evidence="5">
    <location>
        <begin position="125"/>
        <end position="142"/>
    </location>
</feature>
<gene>
    <name evidence="6" type="ORF">MYCIT1_LOCUS16340</name>
</gene>
<dbReference type="Proteomes" id="UP001295794">
    <property type="component" value="Unassembled WGS sequence"/>
</dbReference>
<accession>A0AAD2H8I6</accession>